<dbReference type="Proteomes" id="UP000265520">
    <property type="component" value="Unassembled WGS sequence"/>
</dbReference>
<evidence type="ECO:0000313" key="2">
    <source>
        <dbReference type="Proteomes" id="UP000265520"/>
    </source>
</evidence>
<protein>
    <submittedName>
        <fullName evidence="1">Uncharacterized protein</fullName>
    </submittedName>
</protein>
<reference evidence="1 2" key="1">
    <citation type="journal article" date="2018" name="Front. Plant Sci.">
        <title>Red Clover (Trifolium pratense) and Zigzag Clover (T. medium) - A Picture of Genomic Similarities and Differences.</title>
        <authorList>
            <person name="Dluhosova J."/>
            <person name="Istvanek J."/>
            <person name="Nedelnik J."/>
            <person name="Repkova J."/>
        </authorList>
    </citation>
    <scope>NUCLEOTIDE SEQUENCE [LARGE SCALE GENOMIC DNA]</scope>
    <source>
        <strain evidence="2">cv. 10/8</strain>
        <tissue evidence="1">Leaf</tissue>
    </source>
</reference>
<sequence>RGFPLRRHPNTHLHPHPPVFAAPSHVVTLLHSSVRVIPSLVTCSRGGGWGDYQCLSSALPLNQSF</sequence>
<proteinExistence type="predicted"/>
<feature type="non-terminal residue" evidence="1">
    <location>
        <position position="1"/>
    </location>
</feature>
<comment type="caution">
    <text evidence="1">The sequence shown here is derived from an EMBL/GenBank/DDBJ whole genome shotgun (WGS) entry which is preliminary data.</text>
</comment>
<name>A0A392NBI8_9FABA</name>
<accession>A0A392NBI8</accession>
<evidence type="ECO:0000313" key="1">
    <source>
        <dbReference type="EMBL" id="MCH96579.1"/>
    </source>
</evidence>
<dbReference type="AlphaFoldDB" id="A0A392NBI8"/>
<organism evidence="1 2">
    <name type="scientific">Trifolium medium</name>
    <dbReference type="NCBI Taxonomy" id="97028"/>
    <lineage>
        <taxon>Eukaryota</taxon>
        <taxon>Viridiplantae</taxon>
        <taxon>Streptophyta</taxon>
        <taxon>Embryophyta</taxon>
        <taxon>Tracheophyta</taxon>
        <taxon>Spermatophyta</taxon>
        <taxon>Magnoliopsida</taxon>
        <taxon>eudicotyledons</taxon>
        <taxon>Gunneridae</taxon>
        <taxon>Pentapetalae</taxon>
        <taxon>rosids</taxon>
        <taxon>fabids</taxon>
        <taxon>Fabales</taxon>
        <taxon>Fabaceae</taxon>
        <taxon>Papilionoideae</taxon>
        <taxon>50 kb inversion clade</taxon>
        <taxon>NPAAA clade</taxon>
        <taxon>Hologalegina</taxon>
        <taxon>IRL clade</taxon>
        <taxon>Trifolieae</taxon>
        <taxon>Trifolium</taxon>
    </lineage>
</organism>
<keyword evidence="2" id="KW-1185">Reference proteome</keyword>
<dbReference type="EMBL" id="LXQA010032700">
    <property type="protein sequence ID" value="MCH96579.1"/>
    <property type="molecule type" value="Genomic_DNA"/>
</dbReference>